<evidence type="ECO:0000313" key="5">
    <source>
        <dbReference type="WBParaSite" id="HPBE_0001477401-mRNA-1"/>
    </source>
</evidence>
<name>A0A183G0X4_HELPZ</name>
<organism evidence="4 5">
    <name type="scientific">Heligmosomoides polygyrus</name>
    <name type="common">Parasitic roundworm</name>
    <dbReference type="NCBI Taxonomy" id="6339"/>
    <lineage>
        <taxon>Eukaryota</taxon>
        <taxon>Metazoa</taxon>
        <taxon>Ecdysozoa</taxon>
        <taxon>Nematoda</taxon>
        <taxon>Chromadorea</taxon>
        <taxon>Rhabditida</taxon>
        <taxon>Rhabditina</taxon>
        <taxon>Rhabditomorpha</taxon>
        <taxon>Strongyloidea</taxon>
        <taxon>Heligmosomidae</taxon>
        <taxon>Heligmosomoides</taxon>
    </lineage>
</organism>
<feature type="compositionally biased region" description="Polar residues" evidence="2">
    <location>
        <begin position="292"/>
        <end position="310"/>
    </location>
</feature>
<dbReference type="PROSITE" id="PS00141">
    <property type="entry name" value="ASP_PROTEASE"/>
    <property type="match status" value="1"/>
</dbReference>
<dbReference type="GO" id="GO:0006508">
    <property type="term" value="P:proteolysis"/>
    <property type="evidence" value="ECO:0007669"/>
    <property type="project" value="InterPro"/>
</dbReference>
<dbReference type="EMBL" id="UZAH01028524">
    <property type="protein sequence ID" value="VDP00717.1"/>
    <property type="molecule type" value="Genomic_DNA"/>
</dbReference>
<dbReference type="AlphaFoldDB" id="A0A183G0X4"/>
<evidence type="ECO:0000256" key="1">
    <source>
        <dbReference type="SAM" id="Coils"/>
    </source>
</evidence>
<gene>
    <name evidence="3" type="ORF">HPBE_LOCUS14775</name>
</gene>
<dbReference type="Gene3D" id="2.40.70.10">
    <property type="entry name" value="Acid Proteases"/>
    <property type="match status" value="1"/>
</dbReference>
<feature type="compositionally biased region" description="Polar residues" evidence="2">
    <location>
        <begin position="257"/>
        <end position="268"/>
    </location>
</feature>
<keyword evidence="4" id="KW-1185">Reference proteome</keyword>
<protein>
    <submittedName>
        <fullName evidence="5">Peptidase A2 domain-containing protein</fullName>
    </submittedName>
</protein>
<feature type="coiled-coil region" evidence="1">
    <location>
        <begin position="16"/>
        <end position="43"/>
    </location>
</feature>
<feature type="compositionally biased region" description="Basic and acidic residues" evidence="2">
    <location>
        <begin position="274"/>
        <end position="290"/>
    </location>
</feature>
<reference evidence="5" key="2">
    <citation type="submission" date="2019-09" db="UniProtKB">
        <authorList>
            <consortium name="WormBaseParasite"/>
        </authorList>
    </citation>
    <scope>IDENTIFICATION</scope>
</reference>
<dbReference type="SUPFAM" id="SSF50630">
    <property type="entry name" value="Acid proteases"/>
    <property type="match status" value="1"/>
</dbReference>
<reference evidence="3 4" key="1">
    <citation type="submission" date="2018-11" db="EMBL/GenBank/DDBJ databases">
        <authorList>
            <consortium name="Pathogen Informatics"/>
        </authorList>
    </citation>
    <scope>NUCLEOTIDE SEQUENCE [LARGE SCALE GENOMIC DNA]</scope>
</reference>
<evidence type="ECO:0000313" key="4">
    <source>
        <dbReference type="Proteomes" id="UP000050761"/>
    </source>
</evidence>
<dbReference type="Proteomes" id="UP000050761">
    <property type="component" value="Unassembled WGS sequence"/>
</dbReference>
<sequence>MSEDAIEKEVEAMIFLEGKDRTVANLQEQVAGLTEKVRQLAETQAPQAFNLDQLNALMLEVMEQARHDDVCMRVLAKLLAVESTKGNQNQPGILQTTFGEAMQKVHSNTVPQSVEMADFDPIAAAEETAARERAAKAAGIPMEITVQEEPRNLKYATSTADYCVELEKLSRAAYPDLSERELSTMRTGELITKLTSWPEYVQLFTEVEQTSSDQSYEKLKSLAQRVERSRQVAEALKQELEDKQPRPNPQWRRSTERSSVPGVQTRSRMQPGHQEPEKDGRDATGKREVVCHNSNSTHQGETRQTPQGKQRSFVAKLGTWSCGISKTGVQSSELTGPQIVAEVQLLGQKVKALLDTGSQVSILPLALLLKAAHAGFDLDNDVEEIPTAEEVPIFNASGQRMPFKGAVRLTLGKKGKPTIRGAFFVMKECENVLVLGTNVLNNWGYTLSNVDSLPPHSQSSKHLQLETGKTLPQVKPKKAKEQDFDVLICAKVSARQYIKPGETKILRLSTTGMNPESVLWSRDDLIPDAVCSRASTEVGIPVTNSTREVRVYKVGDAVGQWDKTEVTDEAPLHYANMLERTEQNDKARDRMKAAYDKAKHVSERPLTLGDRVYMRVPAEKSSSRHPKLVNE</sequence>
<evidence type="ECO:0000313" key="3">
    <source>
        <dbReference type="EMBL" id="VDP00717.1"/>
    </source>
</evidence>
<evidence type="ECO:0000256" key="2">
    <source>
        <dbReference type="SAM" id="MobiDB-lite"/>
    </source>
</evidence>
<dbReference type="GO" id="GO:0004190">
    <property type="term" value="F:aspartic-type endopeptidase activity"/>
    <property type="evidence" value="ECO:0007669"/>
    <property type="project" value="InterPro"/>
</dbReference>
<feature type="region of interest" description="Disordered" evidence="2">
    <location>
        <begin position="237"/>
        <end position="311"/>
    </location>
</feature>
<proteinExistence type="predicted"/>
<keyword evidence="1" id="KW-0175">Coiled coil</keyword>
<accession>A0A3P7ZFL4</accession>
<dbReference type="InterPro" id="IPR021109">
    <property type="entry name" value="Peptidase_aspartic_dom_sf"/>
</dbReference>
<accession>A0A183G0X4</accession>
<dbReference type="InterPro" id="IPR001969">
    <property type="entry name" value="Aspartic_peptidase_AS"/>
</dbReference>
<dbReference type="WBParaSite" id="HPBE_0001477401-mRNA-1">
    <property type="protein sequence ID" value="HPBE_0001477401-mRNA-1"/>
    <property type="gene ID" value="HPBE_0001477401"/>
</dbReference>
<dbReference type="OrthoDB" id="3863715at2759"/>